<name>A0A9Q1AD18_SALPP</name>
<feature type="region of interest" description="Disordered" evidence="1">
    <location>
        <begin position="71"/>
        <end position="92"/>
    </location>
</feature>
<evidence type="ECO:0000256" key="1">
    <source>
        <dbReference type="SAM" id="MobiDB-lite"/>
    </source>
</evidence>
<feature type="compositionally biased region" description="Polar residues" evidence="1">
    <location>
        <begin position="71"/>
        <end position="80"/>
    </location>
</feature>
<comment type="caution">
    <text evidence="2">The sequence shown here is derived from an EMBL/GenBank/DDBJ whole genome shotgun (WGS) entry which is preliminary data.</text>
</comment>
<reference evidence="2" key="1">
    <citation type="submission" date="2022-11" db="EMBL/GenBank/DDBJ databases">
        <authorList>
            <person name="Hyden B.L."/>
            <person name="Feng K."/>
            <person name="Yates T."/>
            <person name="Jawdy S."/>
            <person name="Smart L.B."/>
            <person name="Muchero W."/>
        </authorList>
    </citation>
    <scope>NUCLEOTIDE SEQUENCE</scope>
    <source>
        <tissue evidence="2">Shoot tip</tissue>
    </source>
</reference>
<dbReference type="Proteomes" id="UP001151532">
    <property type="component" value="Chromosome 4"/>
</dbReference>
<evidence type="ECO:0000313" key="3">
    <source>
        <dbReference type="Proteomes" id="UP001151532"/>
    </source>
</evidence>
<accession>A0A9Q1AD18</accession>
<gene>
    <name evidence="2" type="ORF">OIU79_022658</name>
</gene>
<dbReference type="AlphaFoldDB" id="A0A9Q1AD18"/>
<dbReference type="EMBL" id="JAPFFK010000004">
    <property type="protein sequence ID" value="KAJ6766738.1"/>
    <property type="molecule type" value="Genomic_DNA"/>
</dbReference>
<protein>
    <submittedName>
        <fullName evidence="2">Uncharacterized protein</fullName>
    </submittedName>
</protein>
<sequence>MTVNLVARATNCVWSKDHPKHQLKRRPSSNLNQKHRRKPIYSLPAIGGFAKKNKWMVRRWVFRNYRSKITNQQEQKNPSLNKEADSKFHRNEENPNFKNFALQIVDLTSPPDLSFSSSLLVDTQKPWKSVSPVIRRKQTDRIN</sequence>
<proteinExistence type="predicted"/>
<keyword evidence="3" id="KW-1185">Reference proteome</keyword>
<reference evidence="2" key="2">
    <citation type="journal article" date="2023" name="Int. J. Mol. Sci.">
        <title>De Novo Assembly and Annotation of 11 Diverse Shrub Willow (Salix) Genomes Reveals Novel Gene Organization in Sex-Linked Regions.</title>
        <authorList>
            <person name="Hyden B."/>
            <person name="Feng K."/>
            <person name="Yates T.B."/>
            <person name="Jawdy S."/>
            <person name="Cereghino C."/>
            <person name="Smart L.B."/>
            <person name="Muchero W."/>
        </authorList>
    </citation>
    <scope>NUCLEOTIDE SEQUENCE</scope>
    <source>
        <tissue evidence="2">Shoot tip</tissue>
    </source>
</reference>
<evidence type="ECO:0000313" key="2">
    <source>
        <dbReference type="EMBL" id="KAJ6766738.1"/>
    </source>
</evidence>
<feature type="compositionally biased region" description="Basic and acidic residues" evidence="1">
    <location>
        <begin position="82"/>
        <end position="92"/>
    </location>
</feature>
<organism evidence="2 3">
    <name type="scientific">Salix purpurea</name>
    <name type="common">Purple osier willow</name>
    <dbReference type="NCBI Taxonomy" id="77065"/>
    <lineage>
        <taxon>Eukaryota</taxon>
        <taxon>Viridiplantae</taxon>
        <taxon>Streptophyta</taxon>
        <taxon>Embryophyta</taxon>
        <taxon>Tracheophyta</taxon>
        <taxon>Spermatophyta</taxon>
        <taxon>Magnoliopsida</taxon>
        <taxon>eudicotyledons</taxon>
        <taxon>Gunneridae</taxon>
        <taxon>Pentapetalae</taxon>
        <taxon>rosids</taxon>
        <taxon>fabids</taxon>
        <taxon>Malpighiales</taxon>
        <taxon>Salicaceae</taxon>
        <taxon>Saliceae</taxon>
        <taxon>Salix</taxon>
    </lineage>
</organism>